<dbReference type="Proteomes" id="UP000703269">
    <property type="component" value="Unassembled WGS sequence"/>
</dbReference>
<organism evidence="4 5">
    <name type="scientific">Phanerochaete sordida</name>
    <dbReference type="NCBI Taxonomy" id="48140"/>
    <lineage>
        <taxon>Eukaryota</taxon>
        <taxon>Fungi</taxon>
        <taxon>Dikarya</taxon>
        <taxon>Basidiomycota</taxon>
        <taxon>Agaricomycotina</taxon>
        <taxon>Agaricomycetes</taxon>
        <taxon>Polyporales</taxon>
        <taxon>Phanerochaetaceae</taxon>
        <taxon>Phanerochaete</taxon>
    </lineage>
</organism>
<dbReference type="PANTHER" id="PTHR28074">
    <property type="entry name" value="ATP SYNTHASE SUBUNIT K, MITOCHONDRIAL"/>
    <property type="match status" value="1"/>
</dbReference>
<dbReference type="GO" id="GO:0015986">
    <property type="term" value="P:proton motive force-driven ATP synthesis"/>
    <property type="evidence" value="ECO:0007669"/>
    <property type="project" value="TreeGrafter"/>
</dbReference>
<evidence type="ECO:0000313" key="4">
    <source>
        <dbReference type="EMBL" id="GJE86440.1"/>
    </source>
</evidence>
<sequence length="84" mass="8813">MSYIIAGRAVKNEYLALGTLGLTGLIVSMAMSGGKKETAAPAGVKQTLAQVKDTVKIGAGSSEEEQLMDSIKNFIAEAEKESKH</sequence>
<keyword evidence="3" id="KW-0472">Membrane</keyword>
<dbReference type="PANTHER" id="PTHR28074:SF1">
    <property type="entry name" value="ATP SYNTHASE SUBUNIT K, MITOCHONDRIAL"/>
    <property type="match status" value="1"/>
</dbReference>
<protein>
    <submittedName>
        <fullName evidence="4">ATP19 family protein</fullName>
    </submittedName>
</protein>
<dbReference type="Pfam" id="PF11022">
    <property type="entry name" value="ATP19"/>
    <property type="match status" value="1"/>
</dbReference>
<name>A0A9P3L8T8_9APHY</name>
<evidence type="ECO:0000313" key="5">
    <source>
        <dbReference type="Proteomes" id="UP000703269"/>
    </source>
</evidence>
<comment type="subcellular location">
    <subcellularLocation>
        <location evidence="1">Mitochondrion membrane</location>
    </subcellularLocation>
</comment>
<comment type="caution">
    <text evidence="4">The sequence shown here is derived from an EMBL/GenBank/DDBJ whole genome shotgun (WGS) entry which is preliminary data.</text>
</comment>
<evidence type="ECO:0000256" key="2">
    <source>
        <dbReference type="ARBA" id="ARBA00023128"/>
    </source>
</evidence>
<dbReference type="EMBL" id="BPQB01000004">
    <property type="protein sequence ID" value="GJE86440.1"/>
    <property type="molecule type" value="Genomic_DNA"/>
</dbReference>
<dbReference type="InterPro" id="IPR021278">
    <property type="entry name" value="ATP19"/>
</dbReference>
<accession>A0A9P3L8T8</accession>
<dbReference type="GO" id="GO:0031966">
    <property type="term" value="C:mitochondrial membrane"/>
    <property type="evidence" value="ECO:0007669"/>
    <property type="project" value="UniProtKB-SubCell"/>
</dbReference>
<evidence type="ECO:0000256" key="3">
    <source>
        <dbReference type="ARBA" id="ARBA00023136"/>
    </source>
</evidence>
<dbReference type="AlphaFoldDB" id="A0A9P3L8T8"/>
<keyword evidence="5" id="KW-1185">Reference proteome</keyword>
<keyword evidence="2" id="KW-0496">Mitochondrion</keyword>
<evidence type="ECO:0000256" key="1">
    <source>
        <dbReference type="ARBA" id="ARBA00004325"/>
    </source>
</evidence>
<gene>
    <name evidence="4" type="ORF">PsYK624_025200</name>
</gene>
<reference evidence="4 5" key="1">
    <citation type="submission" date="2021-08" db="EMBL/GenBank/DDBJ databases">
        <title>Draft Genome Sequence of Phanerochaete sordida strain YK-624.</title>
        <authorList>
            <person name="Mori T."/>
            <person name="Dohra H."/>
            <person name="Suzuki T."/>
            <person name="Kawagishi H."/>
            <person name="Hirai H."/>
        </authorList>
    </citation>
    <scope>NUCLEOTIDE SEQUENCE [LARGE SCALE GENOMIC DNA]</scope>
    <source>
        <strain evidence="4 5">YK-624</strain>
    </source>
</reference>
<dbReference type="OrthoDB" id="2094445at2759"/>
<proteinExistence type="predicted"/>